<keyword evidence="2" id="KW-1185">Reference proteome</keyword>
<comment type="caution">
    <text evidence="1">The sequence shown here is derived from an EMBL/GenBank/DDBJ whole genome shotgun (WGS) entry which is preliminary data.</text>
</comment>
<name>A0ACC3YVA7_COLTU</name>
<sequence length="673" mass="76472">MQILRHSCDNATGRVSPKSCDGVSNSQEFDTSANQQIREPTTTTWLNTFPHSMEDVFEAADFGCPFFMWLWDQILRSGTSGEQLLRTRIALLIQFASGDRKDAFRCTVNISTHHYTWNPNPAIFDLVSDAWDPTAEEAIERTIDGGVFHESGLAQIRRRLDVCFESHADCQQEPGVRPSQFLYVDDLQHDTVSLKAIDQASSQPYIALSYCWGVDQPIKTTRSNWTSHTDQINVDSLPKTIQDAIHVTRSLGFHLLWVDSLCIIQDAPELLAREVDNMAHYYTGAAVTISAAASKSCQDGFLRPLYKKEDPSLPVFHLPAHLNESRHARDSHLKLVPPQDLKEHIDSRGWTLQESMLSTRLVTFGARRISWSCRTKTYGHSVGPAILRQQVLGLHRNAESRYQRLRDRLTITAHDSPERLIHMNHHDGPFFQLWSAIIEEYSSRSLTAPEDRLPAISGIAKMMEYMFRPPTRGRNIYMAGLWDKRDLPIQLLWMSKTSQAPRPPGAYIAPSWSWASASGPVYWRIPQRMLTSKEIAPYDWTSRSEVQNVSMQYANDNAPYGAVVGGSITLSGFTFDPSQVSPGDIQLRFDTYGEVIPLDAVDWSFWCEVGDLLCVHLFSYEPDVEDKLQGFPHGLILASNDDGTYRRVGVYINHKWEQTPTKDRHYDRDIIIV</sequence>
<evidence type="ECO:0000313" key="1">
    <source>
        <dbReference type="EMBL" id="KAL0935850.1"/>
    </source>
</evidence>
<dbReference type="Proteomes" id="UP000805649">
    <property type="component" value="Unassembled WGS sequence"/>
</dbReference>
<evidence type="ECO:0000313" key="2">
    <source>
        <dbReference type="Proteomes" id="UP000805649"/>
    </source>
</evidence>
<proteinExistence type="predicted"/>
<dbReference type="EMBL" id="VUJX02000005">
    <property type="protein sequence ID" value="KAL0935850.1"/>
    <property type="molecule type" value="Genomic_DNA"/>
</dbReference>
<organism evidence="1 2">
    <name type="scientific">Colletotrichum truncatum</name>
    <name type="common">Anthracnose fungus</name>
    <name type="synonym">Colletotrichum capsici</name>
    <dbReference type="NCBI Taxonomy" id="5467"/>
    <lineage>
        <taxon>Eukaryota</taxon>
        <taxon>Fungi</taxon>
        <taxon>Dikarya</taxon>
        <taxon>Ascomycota</taxon>
        <taxon>Pezizomycotina</taxon>
        <taxon>Sordariomycetes</taxon>
        <taxon>Hypocreomycetidae</taxon>
        <taxon>Glomerellales</taxon>
        <taxon>Glomerellaceae</taxon>
        <taxon>Colletotrichum</taxon>
        <taxon>Colletotrichum truncatum species complex</taxon>
    </lineage>
</organism>
<reference evidence="1 2" key="1">
    <citation type="journal article" date="2020" name="Phytopathology">
        <title>Genome Sequence Resources of Colletotrichum truncatum, C. plurivorum, C. musicola, and C. sojae: Four Species Pathogenic to Soybean (Glycine max).</title>
        <authorList>
            <person name="Rogerio F."/>
            <person name="Boufleur T.R."/>
            <person name="Ciampi-Guillardi M."/>
            <person name="Sukno S.A."/>
            <person name="Thon M.R."/>
            <person name="Massola Junior N.S."/>
            <person name="Baroncelli R."/>
        </authorList>
    </citation>
    <scope>NUCLEOTIDE SEQUENCE [LARGE SCALE GENOMIC DNA]</scope>
    <source>
        <strain evidence="1 2">CMES1059</strain>
    </source>
</reference>
<accession>A0ACC3YVA7</accession>
<protein>
    <submittedName>
        <fullName evidence="1">Uncharacterized protein</fullName>
    </submittedName>
</protein>
<gene>
    <name evidence="1" type="ORF">CTRU02_208064</name>
</gene>